<feature type="domain" description="HMA" evidence="16">
    <location>
        <begin position="155"/>
        <end position="220"/>
    </location>
</feature>
<dbReference type="PANTHER" id="PTHR43520">
    <property type="entry name" value="ATP7, ISOFORM B"/>
    <property type="match status" value="1"/>
</dbReference>
<keyword evidence="14 15" id="KW-0472">Membrane</keyword>
<dbReference type="GO" id="GO:0005524">
    <property type="term" value="F:ATP binding"/>
    <property type="evidence" value="ECO:0007669"/>
    <property type="project" value="UniProtKB-UniRule"/>
</dbReference>
<dbReference type="PROSITE" id="PS00154">
    <property type="entry name" value="ATPASE_E1_E2"/>
    <property type="match status" value="1"/>
</dbReference>
<feature type="transmembrane region" description="Helical" evidence="15">
    <location>
        <begin position="791"/>
        <end position="819"/>
    </location>
</feature>
<dbReference type="GO" id="GO:0043682">
    <property type="term" value="F:P-type divalent copper transporter activity"/>
    <property type="evidence" value="ECO:0007669"/>
    <property type="project" value="TreeGrafter"/>
</dbReference>
<dbReference type="SUPFAM" id="SSF56784">
    <property type="entry name" value="HAD-like"/>
    <property type="match status" value="1"/>
</dbReference>
<dbReference type="GO" id="GO:0005507">
    <property type="term" value="F:copper ion binding"/>
    <property type="evidence" value="ECO:0007669"/>
    <property type="project" value="InterPro"/>
</dbReference>
<evidence type="ECO:0000256" key="15">
    <source>
        <dbReference type="RuleBase" id="RU362081"/>
    </source>
</evidence>
<evidence type="ECO:0000256" key="11">
    <source>
        <dbReference type="ARBA" id="ARBA00022989"/>
    </source>
</evidence>
<dbReference type="InterPro" id="IPR018303">
    <property type="entry name" value="ATPase_P-typ_P_site"/>
</dbReference>
<comment type="caution">
    <text evidence="17">The sequence shown here is derived from an EMBL/GenBank/DDBJ whole genome shotgun (WGS) entry which is preliminary data.</text>
</comment>
<feature type="transmembrane region" description="Helical" evidence="15">
    <location>
        <begin position="427"/>
        <end position="451"/>
    </location>
</feature>
<organism evidence="17 18">
    <name type="scientific">Cristinia sonorae</name>
    <dbReference type="NCBI Taxonomy" id="1940300"/>
    <lineage>
        <taxon>Eukaryota</taxon>
        <taxon>Fungi</taxon>
        <taxon>Dikarya</taxon>
        <taxon>Basidiomycota</taxon>
        <taxon>Agaricomycotina</taxon>
        <taxon>Agaricomycetes</taxon>
        <taxon>Agaricomycetidae</taxon>
        <taxon>Agaricales</taxon>
        <taxon>Pleurotineae</taxon>
        <taxon>Stephanosporaceae</taxon>
        <taxon>Cristinia</taxon>
    </lineage>
</organism>
<evidence type="ECO:0000259" key="16">
    <source>
        <dbReference type="PROSITE" id="PS50846"/>
    </source>
</evidence>
<feature type="transmembrane region" description="Helical" evidence="15">
    <location>
        <begin position="1187"/>
        <end position="1209"/>
    </location>
</feature>
<dbReference type="NCBIfam" id="TIGR01494">
    <property type="entry name" value="ATPase_P-type"/>
    <property type="match status" value="2"/>
</dbReference>
<dbReference type="InterPro" id="IPR023214">
    <property type="entry name" value="HAD_sf"/>
</dbReference>
<keyword evidence="11 15" id="KW-1133">Transmembrane helix</keyword>
<dbReference type="InterPro" id="IPR006121">
    <property type="entry name" value="HMA_dom"/>
</dbReference>
<evidence type="ECO:0000256" key="5">
    <source>
        <dbReference type="ARBA" id="ARBA00022723"/>
    </source>
</evidence>
<feature type="transmembrane region" description="Helical" evidence="15">
    <location>
        <begin position="748"/>
        <end position="771"/>
    </location>
</feature>
<keyword evidence="12" id="KW-0186">Copper</keyword>
<reference evidence="17" key="1">
    <citation type="journal article" date="2021" name="New Phytol.">
        <title>Evolutionary innovations through gain and loss of genes in the ectomycorrhizal Boletales.</title>
        <authorList>
            <person name="Wu G."/>
            <person name="Miyauchi S."/>
            <person name="Morin E."/>
            <person name="Kuo A."/>
            <person name="Drula E."/>
            <person name="Varga T."/>
            <person name="Kohler A."/>
            <person name="Feng B."/>
            <person name="Cao Y."/>
            <person name="Lipzen A."/>
            <person name="Daum C."/>
            <person name="Hundley H."/>
            <person name="Pangilinan J."/>
            <person name="Johnson J."/>
            <person name="Barry K."/>
            <person name="LaButti K."/>
            <person name="Ng V."/>
            <person name="Ahrendt S."/>
            <person name="Min B."/>
            <person name="Choi I.G."/>
            <person name="Park H."/>
            <person name="Plett J.M."/>
            <person name="Magnuson J."/>
            <person name="Spatafora J.W."/>
            <person name="Nagy L.G."/>
            <person name="Henrissat B."/>
            <person name="Grigoriev I.V."/>
            <person name="Yang Z.L."/>
            <person name="Xu J."/>
            <person name="Martin F.M."/>
        </authorList>
    </citation>
    <scope>NUCLEOTIDE SEQUENCE</scope>
    <source>
        <strain evidence="17">KKN 215</strain>
    </source>
</reference>
<feature type="transmembrane region" description="Helical" evidence="15">
    <location>
        <begin position="559"/>
        <end position="578"/>
    </location>
</feature>
<dbReference type="Gene3D" id="3.40.1110.10">
    <property type="entry name" value="Calcium-transporting ATPase, cytoplasmic domain N"/>
    <property type="match status" value="1"/>
</dbReference>
<dbReference type="SFLD" id="SFLDS00003">
    <property type="entry name" value="Haloacid_Dehalogenase"/>
    <property type="match status" value="1"/>
</dbReference>
<dbReference type="SUPFAM" id="SSF81653">
    <property type="entry name" value="Calcium ATPase, transduction domain A"/>
    <property type="match status" value="1"/>
</dbReference>
<dbReference type="InterPro" id="IPR036163">
    <property type="entry name" value="HMA_dom_sf"/>
</dbReference>
<feature type="transmembrane region" description="Helical" evidence="15">
    <location>
        <begin position="471"/>
        <end position="493"/>
    </location>
</feature>
<dbReference type="InterPro" id="IPR017969">
    <property type="entry name" value="Heavy-metal-associated_CS"/>
</dbReference>
<accession>A0A8K0UWX7</accession>
<dbReference type="PROSITE" id="PS01047">
    <property type="entry name" value="HMA_1"/>
    <property type="match status" value="2"/>
</dbReference>
<sequence length="1218" mass="129926">MASPLHIRRSSRPPLNILSLPGMQSTSQESVTTVLLSNLHCSSCVSTIKDALSGLVPQPKSVDVSIVTQTVTVRHSVEIFPQTIRAALDEVGFDIVSTPVDVVAPSSFGDTIRPIFSHKREKHLEQCVQCQVEHSPSHNHASTTVYVETSSSTPLHLILSVGGMTCASCSNTITDALRELSGVSDVAVNLLGHSASVTVDCPDLIKSVVTTIQDIGYEAEIISAHPNPKRAENVTQATCSSLLRLTLSVGGMTCASCTNTVTETMSGVPGVSQPTVNLLGNSATAFVTSEKVAALVVESIEDIGYDAHIVSLEFVDGEDKGSEERTITLCVDGMFCHHCPARIMAALQPFSPNVTVLQPLTTHTDSLLRISYRPEPPIFTIRTIIDAIAAVPLNSEAGPGHFTAAIHHPPSLEDRARRMQARDQHALLSRLLFSFIVAIPTFIIGVVYMSLVPSSNHIRMWFMQPIWAGNASRLEWAMLLLSTPVMFYSAGIFHRRSLKEIYALWRKGSRTPIWKRFIRFGSMNLLVSAGVSVAYFASIALLALAAVDHPSHSGEGDSTTYFDSVVFLTMFLLAGRYLEAYSKGRTASAIGALGKLRPATALLLTADVISGTSSPTIPESRVDVDLEKGPQVVGDLGPVKPGTRIQSILAELLEVGDIVRVPHGASPPADGVVVSGAGGAFDESSLTGESRLVKKNVGDQVFVATVNKGAVVDVRVEAIGGQTMLDHVVKVVQEGQTRRAPIERVADLLTGYFVPVITLLAILTWIIWLSLGLSGVLPRDYLDTNIGGWPVWSLEFAIAVFVVACPCGIGLAAPTALLVGSGLAAKFGVLVRGGGEAFQEAAQLDLIVFDKTGTLTQGGEPQVTDTKIFINRTESVNDDQPMDPVLLGIAAELEAASSHPLGIAIRQYCEQHQAVLQHASGIAEVAGRGITADFEALSLTAIVGNEAWMQHHDCPLDGRVVSTLDFWKQQGKSIVLLATKDSTGTGGAGNTDHASGHFAVRLAFAISDPLRSEAQVVVRCLQGQGVHTWMISGDNEVTAKAVARMVGIPDTNVIAGVLPHEKAEKIQWLQQVGMKRSISKWRQRLTGTRRLNSRCIVAMVGDGINDAPALTAADVSIAIGSGSDVALSSASFILVSSNLKGLLTLVDLSRTVFNRVKFNFLWATIYNVIAVPIAAGVVYPAGHARLAPVWASLAMALSSVSVVCSSLLLKLYKEPRGN</sequence>
<dbReference type="GO" id="GO:0016887">
    <property type="term" value="F:ATP hydrolysis activity"/>
    <property type="evidence" value="ECO:0007669"/>
    <property type="project" value="InterPro"/>
</dbReference>
<dbReference type="InterPro" id="IPR023299">
    <property type="entry name" value="ATPase_P-typ_cyto_dom_N"/>
</dbReference>
<dbReference type="PROSITE" id="PS50846">
    <property type="entry name" value="HMA_2"/>
    <property type="match status" value="3"/>
</dbReference>
<keyword evidence="10" id="KW-1278">Translocase</keyword>
<dbReference type="CDD" id="cd00371">
    <property type="entry name" value="HMA"/>
    <property type="match status" value="3"/>
</dbReference>
<dbReference type="SUPFAM" id="SSF81665">
    <property type="entry name" value="Calcium ATPase, transmembrane domain M"/>
    <property type="match status" value="1"/>
</dbReference>
<dbReference type="Proteomes" id="UP000813824">
    <property type="component" value="Unassembled WGS sequence"/>
</dbReference>
<feature type="domain" description="HMA" evidence="16">
    <location>
        <begin position="30"/>
        <end position="96"/>
    </location>
</feature>
<evidence type="ECO:0000256" key="4">
    <source>
        <dbReference type="ARBA" id="ARBA00022692"/>
    </source>
</evidence>
<evidence type="ECO:0000256" key="9">
    <source>
        <dbReference type="ARBA" id="ARBA00022842"/>
    </source>
</evidence>
<dbReference type="NCBIfam" id="TIGR00003">
    <property type="entry name" value="copper ion binding protein"/>
    <property type="match status" value="1"/>
</dbReference>
<dbReference type="NCBIfam" id="TIGR01525">
    <property type="entry name" value="ATPase-IB_hvy"/>
    <property type="match status" value="1"/>
</dbReference>
<dbReference type="Gene3D" id="3.40.50.1000">
    <property type="entry name" value="HAD superfamily/HAD-like"/>
    <property type="match status" value="1"/>
</dbReference>
<evidence type="ECO:0000256" key="2">
    <source>
        <dbReference type="ARBA" id="ARBA00006024"/>
    </source>
</evidence>
<keyword evidence="9" id="KW-0460">Magnesium</keyword>
<keyword evidence="5 15" id="KW-0479">Metal-binding</keyword>
<dbReference type="Pfam" id="PF00702">
    <property type="entry name" value="Hydrolase"/>
    <property type="match status" value="1"/>
</dbReference>
<dbReference type="InterPro" id="IPR001757">
    <property type="entry name" value="P_typ_ATPase"/>
</dbReference>
<feature type="transmembrane region" description="Helical" evidence="15">
    <location>
        <begin position="1160"/>
        <end position="1181"/>
    </location>
</feature>
<proteinExistence type="inferred from homology"/>
<protein>
    <submittedName>
        <fullName evidence="17">Heavy metal translocatin</fullName>
    </submittedName>
</protein>
<dbReference type="PRINTS" id="PR00119">
    <property type="entry name" value="CATATPASE"/>
</dbReference>
<dbReference type="SUPFAM" id="SSF55008">
    <property type="entry name" value="HMA, heavy metal-associated domain"/>
    <property type="match status" value="4"/>
</dbReference>
<evidence type="ECO:0000256" key="12">
    <source>
        <dbReference type="ARBA" id="ARBA00023008"/>
    </source>
</evidence>
<gene>
    <name evidence="17" type="ORF">BXZ70DRAFT_917614</name>
</gene>
<dbReference type="EMBL" id="JAEVFJ010000003">
    <property type="protein sequence ID" value="KAH8105973.1"/>
    <property type="molecule type" value="Genomic_DNA"/>
</dbReference>
<keyword evidence="7 15" id="KW-0547">Nucleotide-binding</keyword>
<dbReference type="SFLD" id="SFLDG00002">
    <property type="entry name" value="C1.7:_P-type_atpase_like"/>
    <property type="match status" value="1"/>
</dbReference>
<dbReference type="Pfam" id="PF00122">
    <property type="entry name" value="E1-E2_ATPase"/>
    <property type="match status" value="1"/>
</dbReference>
<dbReference type="GO" id="GO:0016020">
    <property type="term" value="C:membrane"/>
    <property type="evidence" value="ECO:0007669"/>
    <property type="project" value="UniProtKB-SubCell"/>
</dbReference>
<dbReference type="CDD" id="cd02094">
    <property type="entry name" value="P-type_ATPase_Cu-like"/>
    <property type="match status" value="1"/>
</dbReference>
<name>A0A8K0UWX7_9AGAR</name>
<feature type="domain" description="HMA" evidence="16">
    <location>
        <begin position="243"/>
        <end position="308"/>
    </location>
</feature>
<dbReference type="InterPro" id="IPR059000">
    <property type="entry name" value="ATPase_P-type_domA"/>
</dbReference>
<evidence type="ECO:0000256" key="8">
    <source>
        <dbReference type="ARBA" id="ARBA00022840"/>
    </source>
</evidence>
<dbReference type="SUPFAM" id="SSF81660">
    <property type="entry name" value="Metal cation-transporting ATPase, ATP-binding domain N"/>
    <property type="match status" value="1"/>
</dbReference>
<dbReference type="InterPro" id="IPR036412">
    <property type="entry name" value="HAD-like_sf"/>
</dbReference>
<feature type="transmembrane region" description="Helical" evidence="15">
    <location>
        <begin position="525"/>
        <end position="547"/>
    </location>
</feature>
<dbReference type="InterPro" id="IPR006122">
    <property type="entry name" value="HMA_Cu_ion-bd"/>
</dbReference>
<dbReference type="InterPro" id="IPR023298">
    <property type="entry name" value="ATPase_P-typ_TM_dom_sf"/>
</dbReference>
<dbReference type="Gene3D" id="2.70.150.10">
    <property type="entry name" value="Calcium-transporting ATPase, cytoplasmic transduction domain A"/>
    <property type="match status" value="1"/>
</dbReference>
<dbReference type="AlphaFoldDB" id="A0A8K0UWX7"/>
<dbReference type="InterPro" id="IPR027256">
    <property type="entry name" value="P-typ_ATPase_IB"/>
</dbReference>
<evidence type="ECO:0000313" key="18">
    <source>
        <dbReference type="Proteomes" id="UP000813824"/>
    </source>
</evidence>
<dbReference type="OrthoDB" id="432719at2759"/>
<dbReference type="Gene3D" id="3.30.70.100">
    <property type="match status" value="3"/>
</dbReference>
<keyword evidence="8 15" id="KW-0067">ATP-binding</keyword>
<dbReference type="Pfam" id="PF00403">
    <property type="entry name" value="HMA"/>
    <property type="match status" value="3"/>
</dbReference>
<evidence type="ECO:0000256" key="1">
    <source>
        <dbReference type="ARBA" id="ARBA00004127"/>
    </source>
</evidence>
<dbReference type="SFLD" id="SFLDF00027">
    <property type="entry name" value="p-type_atpase"/>
    <property type="match status" value="1"/>
</dbReference>
<comment type="subcellular location">
    <subcellularLocation>
        <location evidence="1">Endomembrane system</location>
        <topology evidence="1">Multi-pass membrane protein</topology>
    </subcellularLocation>
    <subcellularLocation>
        <location evidence="15">Membrane</location>
    </subcellularLocation>
</comment>
<evidence type="ECO:0000256" key="3">
    <source>
        <dbReference type="ARBA" id="ARBA00022448"/>
    </source>
</evidence>
<keyword evidence="18" id="KW-1185">Reference proteome</keyword>
<dbReference type="InterPro" id="IPR008250">
    <property type="entry name" value="ATPase_P-typ_transduc_dom_A_sf"/>
</dbReference>
<keyword evidence="6" id="KW-0677">Repeat</keyword>
<keyword evidence="3" id="KW-0813">Transport</keyword>
<evidence type="ECO:0000256" key="6">
    <source>
        <dbReference type="ARBA" id="ARBA00022737"/>
    </source>
</evidence>
<keyword evidence="13" id="KW-0406">Ion transport</keyword>
<comment type="similarity">
    <text evidence="2 15">Belongs to the cation transport ATPase (P-type) (TC 3.A.3) family. Type IB subfamily.</text>
</comment>
<evidence type="ECO:0000313" key="17">
    <source>
        <dbReference type="EMBL" id="KAH8105973.1"/>
    </source>
</evidence>
<dbReference type="PANTHER" id="PTHR43520:SF32">
    <property type="entry name" value="COPPER RESISTANCE P-TYPE ATPASE (EUROFUNG)"/>
    <property type="match status" value="1"/>
</dbReference>
<evidence type="ECO:0000256" key="14">
    <source>
        <dbReference type="ARBA" id="ARBA00023136"/>
    </source>
</evidence>
<dbReference type="InterPro" id="IPR044492">
    <property type="entry name" value="P_typ_ATPase_HD_dom"/>
</dbReference>
<dbReference type="FunFam" id="3.30.70.100:FF:000001">
    <property type="entry name" value="ATPase copper transporting beta"/>
    <property type="match status" value="1"/>
</dbReference>
<keyword evidence="4 15" id="KW-0812">Transmembrane</keyword>
<evidence type="ECO:0000256" key="13">
    <source>
        <dbReference type="ARBA" id="ARBA00023065"/>
    </source>
</evidence>
<dbReference type="GO" id="GO:0055070">
    <property type="term" value="P:copper ion homeostasis"/>
    <property type="evidence" value="ECO:0007669"/>
    <property type="project" value="TreeGrafter"/>
</dbReference>
<evidence type="ECO:0000256" key="10">
    <source>
        <dbReference type="ARBA" id="ARBA00022967"/>
    </source>
</evidence>
<evidence type="ECO:0000256" key="7">
    <source>
        <dbReference type="ARBA" id="ARBA00022741"/>
    </source>
</evidence>